<organism evidence="1 2">
    <name type="scientific">Candidatus Doudnabacteria bacterium RIFCSPLOWO2_02_FULL_48_13</name>
    <dbReference type="NCBI Taxonomy" id="1817845"/>
    <lineage>
        <taxon>Bacteria</taxon>
        <taxon>Candidatus Doudnaibacteriota</taxon>
    </lineage>
</organism>
<accession>A0A1F5QC48</accession>
<protein>
    <recommendedName>
        <fullName evidence="3">Nucleotidyl transferase AbiEii/AbiGii toxin family protein</fullName>
    </recommendedName>
</protein>
<evidence type="ECO:0000313" key="1">
    <source>
        <dbReference type="EMBL" id="OGE99697.1"/>
    </source>
</evidence>
<dbReference type="AlphaFoldDB" id="A0A1F5QC48"/>
<dbReference type="Pfam" id="PF08843">
    <property type="entry name" value="AbiEii"/>
    <property type="match status" value="1"/>
</dbReference>
<evidence type="ECO:0000313" key="2">
    <source>
        <dbReference type="Proteomes" id="UP000177235"/>
    </source>
</evidence>
<gene>
    <name evidence="1" type="ORF">A3J05_00705</name>
</gene>
<evidence type="ECO:0008006" key="3">
    <source>
        <dbReference type="Google" id="ProtNLM"/>
    </source>
</evidence>
<sequence>MPAEILTARQKLFLAQFAAQPLLSKKFYFPDEVLKVEFTYFPFPRIETSVTHEGLQLDSLRDIAVNKLFSIYQRSVARDYIDLYCIVRQTGYTIADLASQARIKFDFMIDPLQLGTQFLKAETAADLPRMIENIDDKLWREFFRREAEKLKPQILTD</sequence>
<dbReference type="Proteomes" id="UP000177235">
    <property type="component" value="Unassembled WGS sequence"/>
</dbReference>
<dbReference type="EMBL" id="MFFF01000018">
    <property type="protein sequence ID" value="OGE99697.1"/>
    <property type="molecule type" value="Genomic_DNA"/>
</dbReference>
<reference evidence="1 2" key="1">
    <citation type="journal article" date="2016" name="Nat. Commun.">
        <title>Thousands of microbial genomes shed light on interconnected biogeochemical processes in an aquifer system.</title>
        <authorList>
            <person name="Anantharaman K."/>
            <person name="Brown C.T."/>
            <person name="Hug L.A."/>
            <person name="Sharon I."/>
            <person name="Castelle C.J."/>
            <person name="Probst A.J."/>
            <person name="Thomas B.C."/>
            <person name="Singh A."/>
            <person name="Wilkins M.J."/>
            <person name="Karaoz U."/>
            <person name="Brodie E.L."/>
            <person name="Williams K.H."/>
            <person name="Hubbard S.S."/>
            <person name="Banfield J.F."/>
        </authorList>
    </citation>
    <scope>NUCLEOTIDE SEQUENCE [LARGE SCALE GENOMIC DNA]</scope>
</reference>
<proteinExistence type="predicted"/>
<comment type="caution">
    <text evidence="1">The sequence shown here is derived from an EMBL/GenBank/DDBJ whole genome shotgun (WGS) entry which is preliminary data.</text>
</comment>
<dbReference type="InterPro" id="IPR014942">
    <property type="entry name" value="AbiEii"/>
</dbReference>
<name>A0A1F5QC48_9BACT</name>